<evidence type="ECO:0000313" key="9">
    <source>
        <dbReference type="Proteomes" id="UP001549307"/>
    </source>
</evidence>
<dbReference type="PROSITE" id="PS00187">
    <property type="entry name" value="TPP_ENZYMES"/>
    <property type="match status" value="1"/>
</dbReference>
<dbReference type="InterPro" id="IPR012000">
    <property type="entry name" value="Thiamin_PyroP_enz_cen_dom"/>
</dbReference>
<keyword evidence="8" id="KW-0808">Transferase</keyword>
<evidence type="ECO:0000259" key="6">
    <source>
        <dbReference type="Pfam" id="PF02775"/>
    </source>
</evidence>
<dbReference type="PANTHER" id="PTHR18968">
    <property type="entry name" value="THIAMINE PYROPHOSPHATE ENZYMES"/>
    <property type="match status" value="1"/>
</dbReference>
<evidence type="ECO:0000256" key="2">
    <source>
        <dbReference type="ARBA" id="ARBA00007812"/>
    </source>
</evidence>
<proteinExistence type="inferred from homology"/>
<evidence type="ECO:0000256" key="1">
    <source>
        <dbReference type="ARBA" id="ARBA00001964"/>
    </source>
</evidence>
<feature type="domain" description="Thiamine pyrophosphate enzyme central" evidence="5">
    <location>
        <begin position="186"/>
        <end position="299"/>
    </location>
</feature>
<evidence type="ECO:0000259" key="7">
    <source>
        <dbReference type="Pfam" id="PF02776"/>
    </source>
</evidence>
<reference evidence="8 9" key="1">
    <citation type="submission" date="2024-06" db="EMBL/GenBank/DDBJ databases">
        <title>Sorghum-associated microbial communities from plants grown in Nebraska, USA.</title>
        <authorList>
            <person name="Schachtman D."/>
        </authorList>
    </citation>
    <scope>NUCLEOTIDE SEQUENCE [LARGE SCALE GENOMIC DNA]</scope>
    <source>
        <strain evidence="8 9">3552</strain>
    </source>
</reference>
<dbReference type="Pfam" id="PF00205">
    <property type="entry name" value="TPP_enzyme_M"/>
    <property type="match status" value="1"/>
</dbReference>
<evidence type="ECO:0000256" key="4">
    <source>
        <dbReference type="RuleBase" id="RU362132"/>
    </source>
</evidence>
<name>A0ABV2P0Z0_9MICC</name>
<protein>
    <submittedName>
        <fullName evidence="8">Acetolactate synthase-1/2/3 large subunit</fullName>
        <ecNumber evidence="8">2.2.1.6</ecNumber>
    </submittedName>
</protein>
<evidence type="ECO:0000313" key="8">
    <source>
        <dbReference type="EMBL" id="MET4538401.1"/>
    </source>
</evidence>
<comment type="similarity">
    <text evidence="2 4">Belongs to the TPP enzyme family.</text>
</comment>
<dbReference type="Pfam" id="PF02776">
    <property type="entry name" value="TPP_enzyme_N"/>
    <property type="match status" value="1"/>
</dbReference>
<dbReference type="CDD" id="cd07035">
    <property type="entry name" value="TPP_PYR_POX_like"/>
    <property type="match status" value="1"/>
</dbReference>
<organism evidence="8 9">
    <name type="scientific">Arthrobacter bambusae</name>
    <dbReference type="NCBI Taxonomy" id="1338426"/>
    <lineage>
        <taxon>Bacteria</taxon>
        <taxon>Bacillati</taxon>
        <taxon>Actinomycetota</taxon>
        <taxon>Actinomycetes</taxon>
        <taxon>Micrococcales</taxon>
        <taxon>Micrococcaceae</taxon>
        <taxon>Arthrobacter</taxon>
    </lineage>
</organism>
<dbReference type="InterPro" id="IPR011766">
    <property type="entry name" value="TPP_enzyme_TPP-bd"/>
</dbReference>
<dbReference type="Gene3D" id="3.40.50.1220">
    <property type="entry name" value="TPP-binding domain"/>
    <property type="match status" value="1"/>
</dbReference>
<dbReference type="InterPro" id="IPR000399">
    <property type="entry name" value="TPP-bd_CS"/>
</dbReference>
<dbReference type="GO" id="GO:0003984">
    <property type="term" value="F:acetolactate synthase activity"/>
    <property type="evidence" value="ECO:0007669"/>
    <property type="project" value="UniProtKB-EC"/>
</dbReference>
<dbReference type="InterPro" id="IPR029061">
    <property type="entry name" value="THDP-binding"/>
</dbReference>
<dbReference type="PANTHER" id="PTHR18968:SF13">
    <property type="entry name" value="ACETOLACTATE SYNTHASE CATALYTIC SUBUNIT, MITOCHONDRIAL"/>
    <property type="match status" value="1"/>
</dbReference>
<comment type="cofactor">
    <cofactor evidence="1">
        <name>thiamine diphosphate</name>
        <dbReference type="ChEBI" id="CHEBI:58937"/>
    </cofactor>
</comment>
<dbReference type="InterPro" id="IPR045229">
    <property type="entry name" value="TPP_enz"/>
</dbReference>
<dbReference type="Proteomes" id="UP001549307">
    <property type="component" value="Unassembled WGS sequence"/>
</dbReference>
<dbReference type="SUPFAM" id="SSF52467">
    <property type="entry name" value="DHS-like NAD/FAD-binding domain"/>
    <property type="match status" value="1"/>
</dbReference>
<dbReference type="InterPro" id="IPR029035">
    <property type="entry name" value="DHS-like_NAD/FAD-binding_dom"/>
</dbReference>
<dbReference type="SUPFAM" id="SSF52518">
    <property type="entry name" value="Thiamin diphosphate-binding fold (THDP-binding)"/>
    <property type="match status" value="2"/>
</dbReference>
<comment type="caution">
    <text evidence="8">The sequence shown here is derived from an EMBL/GenBank/DDBJ whole genome shotgun (WGS) entry which is preliminary data.</text>
</comment>
<sequence length="559" mass="59518">MFSTQQTVSDAIADVVAQQCDVVFGLMGNGNAHLVSSLTTRGTNFISSRHESGAVAMADAYYRASGKATVATATYGAGFTNTLTALTEARMARIPLVLIVGDAPSVRRPIDIDQEMVAHGLGVETLTVTAASARVTTERAFEFARHNSTPVVLAIPYDLAAAEAEPSVSLVPQPDVGRNDPNNKDIEHVALLLRGAERPLILGGRGAWESGAAEVLREIGDDIGALFATSVMARNLFNSPWDLGIAGGFSRKGALALLRQSDVVLAVGASLNDFQMRYGTLFPSVQSLVQVDTQAQRTHPCVTDHVQADAYDFSSKLLRVLQASPPRPGRSWRDREASVATKEIFNETPVPEIAEDGRLDPRPFAQALERILPVNRTIVQDGGHFLGWMPMYATVPDPRSLILSGTAYQVIGLGFPSAVGAAAARPEHTTVLISGDGGGLMALPDLETMIRTVKSGVVVVFNDAAYGAEIHQYASRGLDDTAMLIDEIDFAAVGRALGAQGIKATSLADLDVLQEWVSAGAKGVFVLDIPISRAVVADYMLESLRPRARKATTSVTESR</sequence>
<dbReference type="EMBL" id="JBEPSN010000001">
    <property type="protein sequence ID" value="MET4538401.1"/>
    <property type="molecule type" value="Genomic_DNA"/>
</dbReference>
<keyword evidence="9" id="KW-1185">Reference proteome</keyword>
<dbReference type="InterPro" id="IPR012001">
    <property type="entry name" value="Thiamin_PyroP_enz_TPP-bd_dom"/>
</dbReference>
<accession>A0ABV2P0Z0</accession>
<gene>
    <name evidence="8" type="ORF">ABIE37_000156</name>
</gene>
<keyword evidence="3 4" id="KW-0786">Thiamine pyrophosphate</keyword>
<dbReference type="Gene3D" id="3.40.50.970">
    <property type="match status" value="2"/>
</dbReference>
<feature type="domain" description="Thiamine pyrophosphate enzyme TPP-binding" evidence="6">
    <location>
        <begin position="381"/>
        <end position="528"/>
    </location>
</feature>
<dbReference type="Pfam" id="PF02775">
    <property type="entry name" value="TPP_enzyme_C"/>
    <property type="match status" value="1"/>
</dbReference>
<dbReference type="CDD" id="cd00568">
    <property type="entry name" value="TPP_enzymes"/>
    <property type="match status" value="1"/>
</dbReference>
<dbReference type="GeneID" id="92751138"/>
<evidence type="ECO:0000256" key="3">
    <source>
        <dbReference type="ARBA" id="ARBA00023052"/>
    </source>
</evidence>
<dbReference type="RefSeq" id="WP_354225781.1">
    <property type="nucleotide sequence ID" value="NZ_JBEPSN010000001.1"/>
</dbReference>
<dbReference type="EC" id="2.2.1.6" evidence="8"/>
<evidence type="ECO:0000259" key="5">
    <source>
        <dbReference type="Pfam" id="PF00205"/>
    </source>
</evidence>
<feature type="domain" description="Thiamine pyrophosphate enzyme N-terminal TPP-binding" evidence="7">
    <location>
        <begin position="7"/>
        <end position="109"/>
    </location>
</feature>